<sequence>MSAQLDLDSTMLGETPAGTANSEPRVTTEQPLICTSLRKRLDWAALSTSLLHNRSPCGKWKETQLDTHDIAIPLTSQRVFRAIFMSPHDAASSNNLTRIERLYSLNAGQLSGIIFLLKNDDEQENAVYALMTFQTQ</sequence>
<accession>A0AAN7U3H8</accession>
<keyword evidence="3" id="KW-1185">Reference proteome</keyword>
<comment type="caution">
    <text evidence="2">The sequence shown here is derived from an EMBL/GenBank/DDBJ whole genome shotgun (WGS) entry which is preliminary data.</text>
</comment>
<dbReference type="AlphaFoldDB" id="A0AAN7U3H8"/>
<organism evidence="2 3">
    <name type="scientific">Xylaria bambusicola</name>
    <dbReference type="NCBI Taxonomy" id="326684"/>
    <lineage>
        <taxon>Eukaryota</taxon>
        <taxon>Fungi</taxon>
        <taxon>Dikarya</taxon>
        <taxon>Ascomycota</taxon>
        <taxon>Pezizomycotina</taxon>
        <taxon>Sordariomycetes</taxon>
        <taxon>Xylariomycetidae</taxon>
        <taxon>Xylariales</taxon>
        <taxon>Xylariaceae</taxon>
        <taxon>Xylaria</taxon>
    </lineage>
</organism>
<protein>
    <submittedName>
        <fullName evidence="2">Uncharacterized protein</fullName>
    </submittedName>
</protein>
<feature type="region of interest" description="Disordered" evidence="1">
    <location>
        <begin position="1"/>
        <end position="27"/>
    </location>
</feature>
<dbReference type="Proteomes" id="UP001305414">
    <property type="component" value="Unassembled WGS sequence"/>
</dbReference>
<dbReference type="EMBL" id="JAWHQM010000001">
    <property type="protein sequence ID" value="KAK5624675.1"/>
    <property type="molecule type" value="Genomic_DNA"/>
</dbReference>
<reference evidence="2 3" key="1">
    <citation type="submission" date="2023-10" db="EMBL/GenBank/DDBJ databases">
        <title>Draft genome sequence of Xylaria bambusicola isolate GMP-LS, the root and basal stem rot pathogen of sugarcane in Indonesia.</title>
        <authorList>
            <person name="Selvaraj P."/>
            <person name="Muralishankar V."/>
            <person name="Muruganantham S."/>
            <person name="Sp S."/>
            <person name="Haryani S."/>
            <person name="Lau K.J.X."/>
            <person name="Naqvi N.I."/>
        </authorList>
    </citation>
    <scope>NUCLEOTIDE SEQUENCE [LARGE SCALE GENOMIC DNA]</scope>
    <source>
        <strain evidence="2">GMP-LS</strain>
    </source>
</reference>
<evidence type="ECO:0000313" key="2">
    <source>
        <dbReference type="EMBL" id="KAK5624675.1"/>
    </source>
</evidence>
<evidence type="ECO:0000256" key="1">
    <source>
        <dbReference type="SAM" id="MobiDB-lite"/>
    </source>
</evidence>
<feature type="compositionally biased region" description="Polar residues" evidence="1">
    <location>
        <begin position="18"/>
        <end position="27"/>
    </location>
</feature>
<gene>
    <name evidence="2" type="ORF">RRF57_000391</name>
</gene>
<proteinExistence type="predicted"/>
<evidence type="ECO:0000313" key="3">
    <source>
        <dbReference type="Proteomes" id="UP001305414"/>
    </source>
</evidence>
<name>A0AAN7U3H8_9PEZI</name>